<dbReference type="EMBL" id="CP002217">
    <property type="protein sequence ID" value="ADN58002.1"/>
    <property type="molecule type" value="Genomic_DNA"/>
</dbReference>
<evidence type="ECO:0000313" key="2">
    <source>
        <dbReference type="EMBL" id="ADN58002.1"/>
    </source>
</evidence>
<feature type="region of interest" description="Disordered" evidence="1">
    <location>
        <begin position="1"/>
        <end position="20"/>
    </location>
</feature>
<dbReference type="STRING" id="640512.BC1003_2039"/>
<reference evidence="2" key="1">
    <citation type="submission" date="2010-09" db="EMBL/GenBank/DDBJ databases">
        <title>Complete sequence of chromosome1 of Burkholderia sp. CCGE1003.</title>
        <authorList>
            <consortium name="US DOE Joint Genome Institute"/>
            <person name="Lucas S."/>
            <person name="Copeland A."/>
            <person name="Lapidus A."/>
            <person name="Cheng J.-F."/>
            <person name="Bruce D."/>
            <person name="Goodwin L."/>
            <person name="Pitluck S."/>
            <person name="Daligault H."/>
            <person name="Davenport K."/>
            <person name="Detter J.C."/>
            <person name="Han C."/>
            <person name="Tapia R."/>
            <person name="Land M."/>
            <person name="Hauser L."/>
            <person name="Jeffries C."/>
            <person name="Kyrpides N."/>
            <person name="Ivanova N."/>
            <person name="Ovchinnikova G."/>
            <person name="Martinez-Romero E."/>
            <person name="Rogel M.A."/>
            <person name="Auchtung J."/>
            <person name="Tiedje J.M."/>
            <person name="Woyke T."/>
        </authorList>
    </citation>
    <scope>NUCLEOTIDE SEQUENCE</scope>
    <source>
        <strain evidence="2">CCGE1003</strain>
    </source>
</reference>
<proteinExistence type="predicted"/>
<dbReference type="AlphaFoldDB" id="E1TB55"/>
<sequence length="148" mass="15773">MRWRRRVSQAGHALRSGNHKSEAKEIVRKLGLALLTAALAPAAFGAGGAGVAGTYSEVWNPPEARATAPHKVGPAHRLALRRHAVPRGKLVNSRRTSAPAPRLVAKQGKLPRSLRGEEPDMTAIPRQITPEGNVLRVTGHAASVGVMR</sequence>
<evidence type="ECO:0000256" key="1">
    <source>
        <dbReference type="SAM" id="MobiDB-lite"/>
    </source>
</evidence>
<gene>
    <name evidence="2" type="ordered locus">BC1003_2039</name>
</gene>
<accession>E1TB55</accession>
<dbReference type="KEGG" id="bgf:BC1003_2039"/>
<dbReference type="HOGENOM" id="CLU_123211_0_0_4"/>
<name>E1TB55_BURSG</name>
<protein>
    <submittedName>
        <fullName evidence="2">Uncharacterized protein</fullName>
    </submittedName>
</protein>
<organism evidence="2">
    <name type="scientific">Burkholderia sp. (strain CCGE1003)</name>
    <dbReference type="NCBI Taxonomy" id="640512"/>
    <lineage>
        <taxon>Bacteria</taxon>
        <taxon>Pseudomonadati</taxon>
        <taxon>Pseudomonadota</taxon>
        <taxon>Betaproteobacteria</taxon>
        <taxon>Burkholderiales</taxon>
        <taxon>Burkholderiaceae</taxon>
        <taxon>Burkholderia</taxon>
    </lineage>
</organism>